<reference evidence="2 3" key="1">
    <citation type="submission" date="2015-06" db="EMBL/GenBank/DDBJ databases">
        <title>Survival trade-offs in plant roots during colonization by closely related pathogenic and mutualistic fungi.</title>
        <authorList>
            <person name="Hacquard S."/>
            <person name="Kracher B."/>
            <person name="Hiruma K."/>
            <person name="Weinman A."/>
            <person name="Muench P."/>
            <person name="Garrido Oter R."/>
            <person name="Ver Loren van Themaat E."/>
            <person name="Dallerey J.-F."/>
            <person name="Damm U."/>
            <person name="Henrissat B."/>
            <person name="Lespinet O."/>
            <person name="Thon M."/>
            <person name="Kemen E."/>
            <person name="McHardy A.C."/>
            <person name="Schulze-Lefert P."/>
            <person name="O'Connell R.J."/>
        </authorList>
    </citation>
    <scope>NUCLEOTIDE SEQUENCE [LARGE SCALE GENOMIC DNA]</scope>
    <source>
        <strain evidence="2 3">MAFF 238704</strain>
    </source>
</reference>
<dbReference type="EMBL" id="LFIW01000874">
    <property type="protein sequence ID" value="KZL84469.1"/>
    <property type="molecule type" value="Genomic_DNA"/>
</dbReference>
<comment type="caution">
    <text evidence="2">The sequence shown here is derived from an EMBL/GenBank/DDBJ whole genome shotgun (WGS) entry which is preliminary data.</text>
</comment>
<dbReference type="AlphaFoldDB" id="A0A167DXP9"/>
<feature type="compositionally biased region" description="Polar residues" evidence="1">
    <location>
        <begin position="65"/>
        <end position="77"/>
    </location>
</feature>
<protein>
    <submittedName>
        <fullName evidence="2">Uncharacterized protein</fullName>
    </submittedName>
</protein>
<keyword evidence="3" id="KW-1185">Reference proteome</keyword>
<feature type="compositionally biased region" description="Polar residues" evidence="1">
    <location>
        <begin position="152"/>
        <end position="172"/>
    </location>
</feature>
<accession>A0A167DXP9</accession>
<feature type="non-terminal residue" evidence="2">
    <location>
        <position position="1"/>
    </location>
</feature>
<evidence type="ECO:0000313" key="3">
    <source>
        <dbReference type="Proteomes" id="UP000076584"/>
    </source>
</evidence>
<feature type="compositionally biased region" description="Polar residues" evidence="1">
    <location>
        <begin position="89"/>
        <end position="98"/>
    </location>
</feature>
<dbReference type="Proteomes" id="UP000076584">
    <property type="component" value="Unassembled WGS sequence"/>
</dbReference>
<gene>
    <name evidence="2" type="ORF">CI238_03588</name>
</gene>
<evidence type="ECO:0000313" key="2">
    <source>
        <dbReference type="EMBL" id="KZL84469.1"/>
    </source>
</evidence>
<organism evidence="2 3">
    <name type="scientific">Colletotrichum incanum</name>
    <name type="common">Soybean anthracnose fungus</name>
    <dbReference type="NCBI Taxonomy" id="1573173"/>
    <lineage>
        <taxon>Eukaryota</taxon>
        <taxon>Fungi</taxon>
        <taxon>Dikarya</taxon>
        <taxon>Ascomycota</taxon>
        <taxon>Pezizomycotina</taxon>
        <taxon>Sordariomycetes</taxon>
        <taxon>Hypocreomycetidae</taxon>
        <taxon>Glomerellales</taxon>
        <taxon>Glomerellaceae</taxon>
        <taxon>Colletotrichum</taxon>
        <taxon>Colletotrichum spaethianum species complex</taxon>
    </lineage>
</organism>
<proteinExistence type="predicted"/>
<feature type="region of interest" description="Disordered" evidence="1">
    <location>
        <begin position="111"/>
        <end position="196"/>
    </location>
</feature>
<evidence type="ECO:0000256" key="1">
    <source>
        <dbReference type="SAM" id="MobiDB-lite"/>
    </source>
</evidence>
<feature type="region of interest" description="Disordered" evidence="1">
    <location>
        <begin position="59"/>
        <end position="98"/>
    </location>
</feature>
<sequence>LHLARLPCSPLPLPLPRPRPSAQSDPFVIKSQPFDSAFPPFLSPLSLLLGHFRRSRYNPIPPVQTHRSSTPNPQSRLRVNKFGPWIKSPDSSSPVSDFTQTRAPIFAPITHVRIRISTRTHAQSTPPKRTKRTRECRSRPPPPPPRATAAANQTKGTTPASRPNLQIQSTANRPARSPACWSDSREASPGLWKLEP</sequence>
<name>A0A167DXP9_COLIC</name>